<reference evidence="10 11" key="1">
    <citation type="submission" date="2019-07" db="EMBL/GenBank/DDBJ databases">
        <title>Draft genome assembly of a fouling barnacle, Amphibalanus amphitrite (Darwin, 1854): The first reference genome for Thecostraca.</title>
        <authorList>
            <person name="Kim W."/>
        </authorList>
    </citation>
    <scope>NUCLEOTIDE SEQUENCE [LARGE SCALE GENOMIC DNA]</scope>
    <source>
        <strain evidence="10">SNU_AA5</strain>
        <tissue evidence="10">Soma without cirri and trophi</tissue>
    </source>
</reference>
<keyword evidence="11" id="KW-1185">Reference proteome</keyword>
<dbReference type="InterPro" id="IPR013057">
    <property type="entry name" value="AA_transpt_TM"/>
</dbReference>
<keyword evidence="4" id="KW-0029">Amino-acid transport</keyword>
<feature type="transmembrane region" description="Helical" evidence="8">
    <location>
        <begin position="21"/>
        <end position="45"/>
    </location>
</feature>
<gene>
    <name evidence="10" type="primary">Slc38a10_0</name>
    <name evidence="10" type="ORF">FJT64_012295</name>
</gene>
<dbReference type="PANTHER" id="PTHR22950:SF646">
    <property type="entry name" value="SODIUM-COUPLED NEUTRAL AMINO ACID TRANSPORTER 10-RELATED"/>
    <property type="match status" value="1"/>
</dbReference>
<evidence type="ECO:0000256" key="5">
    <source>
        <dbReference type="ARBA" id="ARBA00022989"/>
    </source>
</evidence>
<feature type="domain" description="Amino acid transporter transmembrane" evidence="9">
    <location>
        <begin position="192"/>
        <end position="312"/>
    </location>
</feature>
<feature type="transmembrane region" description="Helical" evidence="8">
    <location>
        <begin position="281"/>
        <end position="300"/>
    </location>
</feature>
<evidence type="ECO:0000256" key="3">
    <source>
        <dbReference type="ARBA" id="ARBA00022692"/>
    </source>
</evidence>
<comment type="subcellular location">
    <subcellularLocation>
        <location evidence="1">Membrane</location>
        <topology evidence="1">Multi-pass membrane protein</topology>
    </subcellularLocation>
</comment>
<evidence type="ECO:0000313" key="10">
    <source>
        <dbReference type="EMBL" id="KAF0289483.1"/>
    </source>
</evidence>
<dbReference type="AlphaFoldDB" id="A0A6A4V726"/>
<evidence type="ECO:0000256" key="4">
    <source>
        <dbReference type="ARBA" id="ARBA00022970"/>
    </source>
</evidence>
<keyword evidence="6 8" id="KW-0472">Membrane</keyword>
<keyword evidence="2" id="KW-0813">Transport</keyword>
<accession>A0A6A4V726</accession>
<evidence type="ECO:0000259" key="9">
    <source>
        <dbReference type="Pfam" id="PF01490"/>
    </source>
</evidence>
<evidence type="ECO:0000256" key="6">
    <source>
        <dbReference type="ARBA" id="ARBA00023136"/>
    </source>
</evidence>
<dbReference type="Pfam" id="PF01490">
    <property type="entry name" value="Aa_trans"/>
    <property type="match status" value="2"/>
</dbReference>
<dbReference type="GO" id="GO:0015179">
    <property type="term" value="F:L-amino acid transmembrane transporter activity"/>
    <property type="evidence" value="ECO:0007669"/>
    <property type="project" value="TreeGrafter"/>
</dbReference>
<feature type="transmembrane region" description="Helical" evidence="8">
    <location>
        <begin position="141"/>
        <end position="160"/>
    </location>
</feature>
<dbReference type="OrthoDB" id="513400at2759"/>
<organism evidence="10 11">
    <name type="scientific">Amphibalanus amphitrite</name>
    <name type="common">Striped barnacle</name>
    <name type="synonym">Balanus amphitrite</name>
    <dbReference type="NCBI Taxonomy" id="1232801"/>
    <lineage>
        <taxon>Eukaryota</taxon>
        <taxon>Metazoa</taxon>
        <taxon>Ecdysozoa</taxon>
        <taxon>Arthropoda</taxon>
        <taxon>Crustacea</taxon>
        <taxon>Multicrustacea</taxon>
        <taxon>Cirripedia</taxon>
        <taxon>Thoracica</taxon>
        <taxon>Thoracicalcarea</taxon>
        <taxon>Balanomorpha</taxon>
        <taxon>Balanoidea</taxon>
        <taxon>Balanidae</taxon>
        <taxon>Amphibalaninae</taxon>
        <taxon>Amphibalanus</taxon>
    </lineage>
</organism>
<dbReference type="PANTHER" id="PTHR22950">
    <property type="entry name" value="AMINO ACID TRANSPORTER"/>
    <property type="match status" value="1"/>
</dbReference>
<evidence type="ECO:0000256" key="2">
    <source>
        <dbReference type="ARBA" id="ARBA00022448"/>
    </source>
</evidence>
<keyword evidence="5 8" id="KW-1133">Transmembrane helix</keyword>
<dbReference type="Proteomes" id="UP000440578">
    <property type="component" value="Unassembled WGS sequence"/>
</dbReference>
<dbReference type="EMBL" id="VIIS01002028">
    <property type="protein sequence ID" value="KAF0289483.1"/>
    <property type="molecule type" value="Genomic_DNA"/>
</dbReference>
<sequence>MRNVFSIYESLPDPSLSRMNTVVSGAINLCSSVYILVGFFGYVAFHDVSFGGNILVHLVPSPVTRWINIGFVMSIALGFPLVVYPCRVSVNSLLFRRPGSSLELPQNHIPELRFKCITFCILASAMCIGIVIPSIEVVLGLLGSTMGTAIAILFPSVMFIKNNSRNNLEKMAAQLGPVALGGGLSNVTDKRGNILVHLVPSPVTRWINIGFVMSIALGFPLVVYPCRVSVNSLLFRRPGSSLELPQNHIPELRFKCITFCILASAMCIGIVIPSIEVVLGLLGSTMGTAIAILFPSVMFIKNNSRNNLEKMAAQTSYRTNLPGDKQREEEKAADAPQEEARKEPAIPEPPMEDQKPAVDVAEKPDKDTDTKRDGDDEKPASKKRKASDEKAR</sequence>
<feature type="transmembrane region" description="Helical" evidence="8">
    <location>
        <begin position="65"/>
        <end position="86"/>
    </location>
</feature>
<feature type="compositionally biased region" description="Basic and acidic residues" evidence="7">
    <location>
        <begin position="352"/>
        <end position="392"/>
    </location>
</feature>
<feature type="compositionally biased region" description="Basic and acidic residues" evidence="7">
    <location>
        <begin position="324"/>
        <end position="345"/>
    </location>
</feature>
<feature type="transmembrane region" description="Helical" evidence="8">
    <location>
        <begin position="116"/>
        <end position="135"/>
    </location>
</feature>
<feature type="transmembrane region" description="Helical" evidence="8">
    <location>
        <begin position="256"/>
        <end position="275"/>
    </location>
</feature>
<feature type="region of interest" description="Disordered" evidence="7">
    <location>
        <begin position="316"/>
        <end position="392"/>
    </location>
</feature>
<proteinExistence type="predicted"/>
<evidence type="ECO:0000256" key="7">
    <source>
        <dbReference type="SAM" id="MobiDB-lite"/>
    </source>
</evidence>
<dbReference type="GO" id="GO:0016020">
    <property type="term" value="C:membrane"/>
    <property type="evidence" value="ECO:0007669"/>
    <property type="project" value="UniProtKB-SubCell"/>
</dbReference>
<keyword evidence="3 8" id="KW-0812">Transmembrane</keyword>
<evidence type="ECO:0000313" key="11">
    <source>
        <dbReference type="Proteomes" id="UP000440578"/>
    </source>
</evidence>
<name>A0A6A4V726_AMPAM</name>
<protein>
    <submittedName>
        <fullName evidence="10">Putative sodium-coupled neutral amino acid transporter 10</fullName>
    </submittedName>
</protein>
<comment type="caution">
    <text evidence="10">The sequence shown here is derived from an EMBL/GenBank/DDBJ whole genome shotgun (WGS) entry which is preliminary data.</text>
</comment>
<feature type="domain" description="Amino acid transporter transmembrane" evidence="9">
    <location>
        <begin position="3"/>
        <end position="172"/>
    </location>
</feature>
<evidence type="ECO:0000256" key="1">
    <source>
        <dbReference type="ARBA" id="ARBA00004141"/>
    </source>
</evidence>
<evidence type="ECO:0000256" key="8">
    <source>
        <dbReference type="SAM" id="Phobius"/>
    </source>
</evidence>